<dbReference type="Proteomes" id="UP001562425">
    <property type="component" value="Unassembled WGS sequence"/>
</dbReference>
<comment type="caution">
    <text evidence="2">The sequence shown here is derived from an EMBL/GenBank/DDBJ whole genome shotgun (WGS) entry which is preliminary data.</text>
</comment>
<feature type="transmembrane region" description="Helical" evidence="1">
    <location>
        <begin position="17"/>
        <end position="45"/>
    </location>
</feature>
<sequence length="216" mass="24616">MLPERGINNRIRQSVQLLFVVVPFTTPHITMINRTIAIVMFVGILQVTSTTQNPTNHNRTTDLETSRQSPETPYFDAVVYPHAWSWALTALVLVVFKSFGLFVAFAMWAYWEQRIRGKPSFGRSGQLDDWMDLAVRYLADGQSEYCRKRLACEVGEYTRNFPLVGRIELDGVWSKSEEECSGIAERSGSCSLTIGDFFLRKIGWTSDQRGVSDEMN</sequence>
<organism evidence="2 3">
    <name type="scientific">Culex pipiens pipiens</name>
    <name type="common">Northern house mosquito</name>
    <dbReference type="NCBI Taxonomy" id="38569"/>
    <lineage>
        <taxon>Eukaryota</taxon>
        <taxon>Metazoa</taxon>
        <taxon>Ecdysozoa</taxon>
        <taxon>Arthropoda</taxon>
        <taxon>Hexapoda</taxon>
        <taxon>Insecta</taxon>
        <taxon>Pterygota</taxon>
        <taxon>Neoptera</taxon>
        <taxon>Endopterygota</taxon>
        <taxon>Diptera</taxon>
        <taxon>Nematocera</taxon>
        <taxon>Culicoidea</taxon>
        <taxon>Culicidae</taxon>
        <taxon>Culicinae</taxon>
        <taxon>Culicini</taxon>
        <taxon>Culex</taxon>
        <taxon>Culex</taxon>
    </lineage>
</organism>
<dbReference type="AlphaFoldDB" id="A0ABD1E1Q9"/>
<feature type="transmembrane region" description="Helical" evidence="1">
    <location>
        <begin position="83"/>
        <end position="111"/>
    </location>
</feature>
<keyword evidence="1" id="KW-1133">Transmembrane helix</keyword>
<accession>A0ABD1E1Q9</accession>
<keyword evidence="1" id="KW-0812">Transmembrane</keyword>
<proteinExistence type="predicted"/>
<name>A0ABD1E1Q9_CULPP</name>
<keyword evidence="3" id="KW-1185">Reference proteome</keyword>
<keyword evidence="1" id="KW-0472">Membrane</keyword>
<evidence type="ECO:0000256" key="1">
    <source>
        <dbReference type="SAM" id="Phobius"/>
    </source>
</evidence>
<protein>
    <submittedName>
        <fullName evidence="2">Uncharacterized protein</fullName>
    </submittedName>
</protein>
<dbReference type="EMBL" id="JBEHCU010000484">
    <property type="protein sequence ID" value="KAL1404369.1"/>
    <property type="molecule type" value="Genomic_DNA"/>
</dbReference>
<evidence type="ECO:0000313" key="2">
    <source>
        <dbReference type="EMBL" id="KAL1404369.1"/>
    </source>
</evidence>
<evidence type="ECO:0000313" key="3">
    <source>
        <dbReference type="Proteomes" id="UP001562425"/>
    </source>
</evidence>
<reference evidence="2 3" key="1">
    <citation type="submission" date="2024-05" db="EMBL/GenBank/DDBJ databases">
        <title>Culex pipiens pipiens assembly and annotation.</title>
        <authorList>
            <person name="Alout H."/>
            <person name="Durand T."/>
        </authorList>
    </citation>
    <scope>NUCLEOTIDE SEQUENCE [LARGE SCALE GENOMIC DNA]</scope>
    <source>
        <strain evidence="2">HA-2024</strain>
        <tissue evidence="2">Whole body</tissue>
    </source>
</reference>
<gene>
    <name evidence="2" type="ORF">pipiens_018920</name>
</gene>